<feature type="transmembrane region" description="Helical" evidence="8">
    <location>
        <begin position="621"/>
        <end position="645"/>
    </location>
</feature>
<evidence type="ECO:0000256" key="9">
    <source>
        <dbReference type="SAM" id="SignalP"/>
    </source>
</evidence>
<feature type="region of interest" description="Disordered" evidence="7">
    <location>
        <begin position="1347"/>
        <end position="1366"/>
    </location>
</feature>
<feature type="chain" id="PRO_5040509203" evidence="9">
    <location>
        <begin position="36"/>
        <end position="1504"/>
    </location>
</feature>
<evidence type="ECO:0000259" key="11">
    <source>
        <dbReference type="PROSITE" id="PS50259"/>
    </source>
</evidence>
<dbReference type="Pfam" id="PF00003">
    <property type="entry name" value="7tm_3"/>
    <property type="match status" value="1"/>
</dbReference>
<feature type="region of interest" description="Disordered" evidence="7">
    <location>
        <begin position="163"/>
        <end position="185"/>
    </location>
</feature>
<evidence type="ECO:0000256" key="4">
    <source>
        <dbReference type="ARBA" id="ARBA00022989"/>
    </source>
</evidence>
<dbReference type="Gene3D" id="1.10.1300.10">
    <property type="entry name" value="3'5'-cyclic nucleotide phosphodiesterase, catalytic domain"/>
    <property type="match status" value="1"/>
</dbReference>
<dbReference type="InterPro" id="IPR050401">
    <property type="entry name" value="Cyclic_nucleotide_synthase"/>
</dbReference>
<dbReference type="InterPro" id="IPR017978">
    <property type="entry name" value="GPCR_3_C"/>
</dbReference>
<keyword evidence="6" id="KW-0456">Lyase</keyword>
<accession>A0A9N8DMI1</accession>
<dbReference type="PROSITE" id="PS51845">
    <property type="entry name" value="PDEASE_I_2"/>
    <property type="match status" value="1"/>
</dbReference>
<keyword evidence="3" id="KW-0547">Nucleotide-binding</keyword>
<evidence type="ECO:0000313" key="14">
    <source>
        <dbReference type="Proteomes" id="UP001153069"/>
    </source>
</evidence>
<dbReference type="EMBL" id="CAICTM010000225">
    <property type="protein sequence ID" value="CAB9505284.1"/>
    <property type="molecule type" value="Genomic_DNA"/>
</dbReference>
<dbReference type="PROSITE" id="PS50125">
    <property type="entry name" value="GUANYLATE_CYCLASE_2"/>
    <property type="match status" value="1"/>
</dbReference>
<feature type="signal peptide" evidence="9">
    <location>
        <begin position="1"/>
        <end position="35"/>
    </location>
</feature>
<dbReference type="GO" id="GO:0007168">
    <property type="term" value="P:receptor guanylyl cyclase signaling pathway"/>
    <property type="evidence" value="ECO:0007669"/>
    <property type="project" value="TreeGrafter"/>
</dbReference>
<dbReference type="PANTHER" id="PTHR11920">
    <property type="entry name" value="GUANYLYL CYCLASE"/>
    <property type="match status" value="1"/>
</dbReference>
<keyword evidence="13" id="KW-0675">Receptor</keyword>
<dbReference type="InterPro" id="IPR029787">
    <property type="entry name" value="Nucleotide_cyclase"/>
</dbReference>
<dbReference type="GO" id="GO:0004383">
    <property type="term" value="F:guanylate cyclase activity"/>
    <property type="evidence" value="ECO:0007669"/>
    <property type="project" value="TreeGrafter"/>
</dbReference>
<dbReference type="SUPFAM" id="SSF55073">
    <property type="entry name" value="Nucleotide cyclase"/>
    <property type="match status" value="1"/>
</dbReference>
<evidence type="ECO:0000256" key="5">
    <source>
        <dbReference type="ARBA" id="ARBA00023136"/>
    </source>
</evidence>
<sequence>MTMRLLSVVNNNNNMLLHLLMLLVVLLLQVDKTEGAVPCESDPYCELVLRTGSSCLDGFCSNPFHSGGCLQHFQHLAKDRANDQAYVRVCGSEDPPEAFLKGHCEKPTFSYPEVRLSVANWESSFMAAWILQILLSEVLQVPVSIEVGQANLNADFYNQQNKWDWPTSSTTTSTSTTSSTNSSDSVGANNFQALKTAHQLGGVCTNMDTTIDTIESANNRNRGCANVIPEVWKNDEVPLLRKLQDQGIILRPTSLGVSGQEDIVIPDRTAQYDPSLTSFHGLQGKHNQGKLANIFQFPTTWRDYCMQVSPNNCDNNNSTHDNTVAARPPLNPQEGDLYFAPGLYTGYFRPHPNCDTTTTSSSTFTNDSSCTGVFLDYPCDWSYNTVQKLVWLDIPLQPIQYSYSELLQINLAANATKAHTIGVWFKPDPLNELWVGTDSQLTPVNLPPATSTCLQHKINNDITARCLDKMDNIAEQAGDPRGACQDPPNPLLKVMAVSLRDAGENPDMDEALWSPAHLFIERFEIDNIQYSQIFENWLQRGTDKWNFDLRDATCEFVAENLGWIQQSYMPKTFPRVIENVNIQGTVDQIAAMVMSIFALLLVTSAAIAANRRRTTKIMYHTQLGILYAVLGGLFLVAVGAFLLTFPPTDALCPTPYWFSNLGYAMELTPVIVKVDAISHAVRRGNAMHRVRLSTRTIRLAVLVGMGFLGAVTLSWTLVHPSKQSTAFELTSNQNEHGATIVSAAAFCESANPFWAMATFLFFSVFCLYGLFLAFLARTREDRNGARNYATLLASHVVIVGFRAAIFLLSESINEAYVRLYTSIMLSLDCIAAVSIFTGPKLFEKREEQEDSEEPLPDLFLETTVVKCDIVGFSKWASMREPTHVFQLLEAIFAEFDQICERRRILKIETVGDSYTAVAGIPNSQKDHAVRASRFALDCMARMHRLVSELEITFGPDTSELNLRIGMNSGAVTGGFMRGKGARFQLFGDVVNRTGKMESMGEAGKIHLSEACAEALRKEGKGSWVEKREDSVFAKGVGALSTYWLVYGMNRVETEEQSETFDADHHIWAKRKSSASEQRKRLVRWNAQVLLAVLREIVACRVAPGPIGRISNSSVNNRPSTDAMDYSISSNPQMPLEEVKEIIMLPQFDRRIAIHRGDAEAVEIPQVVKEQLMELVAGIADLYQDNPFHNFQHASHVVMAATKYLSRINAAADLETSPTTRQSFKAEKLHDHTYGITSDPMTHFAILFSALIHDVDHPGVPNGRMAEENKVLGSKYRNRSVAEQNSFDLAWKLFSKSRFNDLRKMICSDHKELERFRSLIINSVMATDLGDKELKALRNNRWQKAFSAKSDETESDTTSSETYSESNHAAINRKATIVIEHVIQAADVSHTMQHWHVYRQWNFNLFREMHRAYKDGRSDTNPVDFWYEGEIGFFDFYIIPLSEKLRDCGVFGVSSDENLSYATANRAEWVAKGKDVVAEMVKQIEEEEAFGDESAEEQHPDIVEP</sequence>
<dbReference type="Pfam" id="PF00211">
    <property type="entry name" value="Guanylate_cyc"/>
    <property type="match status" value="1"/>
</dbReference>
<evidence type="ECO:0000313" key="13">
    <source>
        <dbReference type="EMBL" id="CAB9505284.1"/>
    </source>
</evidence>
<feature type="compositionally biased region" description="Low complexity" evidence="7">
    <location>
        <begin position="1355"/>
        <end position="1365"/>
    </location>
</feature>
<dbReference type="InterPro" id="IPR002073">
    <property type="entry name" value="PDEase_catalytic_dom"/>
</dbReference>
<comment type="subcellular location">
    <subcellularLocation>
        <location evidence="1">Membrane</location>
        <topology evidence="1">Multi-pass membrane protein</topology>
    </subcellularLocation>
</comment>
<dbReference type="GO" id="GO:0000166">
    <property type="term" value="F:nucleotide binding"/>
    <property type="evidence" value="ECO:0007669"/>
    <property type="project" value="UniProtKB-KW"/>
</dbReference>
<dbReference type="PANTHER" id="PTHR11920:SF335">
    <property type="entry name" value="GUANYLATE CYCLASE"/>
    <property type="match status" value="1"/>
</dbReference>
<dbReference type="Pfam" id="PF00233">
    <property type="entry name" value="PDEase_I"/>
    <property type="match status" value="1"/>
</dbReference>
<dbReference type="GO" id="GO:0004016">
    <property type="term" value="F:adenylate cyclase activity"/>
    <property type="evidence" value="ECO:0007669"/>
    <property type="project" value="TreeGrafter"/>
</dbReference>
<dbReference type="GO" id="GO:0004930">
    <property type="term" value="F:G protein-coupled receptor activity"/>
    <property type="evidence" value="ECO:0007669"/>
    <property type="project" value="InterPro"/>
</dbReference>
<gene>
    <name evidence="13" type="ORF">SEMRO_226_G092010.1</name>
</gene>
<dbReference type="Gene3D" id="3.30.70.1230">
    <property type="entry name" value="Nucleotide cyclase"/>
    <property type="match status" value="1"/>
</dbReference>
<feature type="transmembrane region" description="Helical" evidence="8">
    <location>
        <begin position="697"/>
        <end position="718"/>
    </location>
</feature>
<evidence type="ECO:0000256" key="6">
    <source>
        <dbReference type="ARBA" id="ARBA00023239"/>
    </source>
</evidence>
<keyword evidence="2 8" id="KW-0812">Transmembrane</keyword>
<reference evidence="13" key="1">
    <citation type="submission" date="2020-06" db="EMBL/GenBank/DDBJ databases">
        <authorList>
            <consortium name="Plant Systems Biology data submission"/>
        </authorList>
    </citation>
    <scope>NUCLEOTIDE SEQUENCE</scope>
    <source>
        <strain evidence="13">D6</strain>
    </source>
</reference>
<keyword evidence="5 8" id="KW-0472">Membrane</keyword>
<dbReference type="SUPFAM" id="SSF109604">
    <property type="entry name" value="HD-domain/PDEase-like"/>
    <property type="match status" value="1"/>
</dbReference>
<keyword evidence="14" id="KW-1185">Reference proteome</keyword>
<dbReference type="CDD" id="cd07302">
    <property type="entry name" value="CHD"/>
    <property type="match status" value="1"/>
</dbReference>
<evidence type="ECO:0000256" key="2">
    <source>
        <dbReference type="ARBA" id="ARBA00022692"/>
    </source>
</evidence>
<dbReference type="InterPro" id="IPR001054">
    <property type="entry name" value="A/G_cyclase"/>
</dbReference>
<evidence type="ECO:0000259" key="10">
    <source>
        <dbReference type="PROSITE" id="PS50125"/>
    </source>
</evidence>
<dbReference type="InterPro" id="IPR003607">
    <property type="entry name" value="HD/PDEase_dom"/>
</dbReference>
<evidence type="ECO:0000256" key="7">
    <source>
        <dbReference type="SAM" id="MobiDB-lite"/>
    </source>
</evidence>
<dbReference type="GO" id="GO:0005886">
    <property type="term" value="C:plasma membrane"/>
    <property type="evidence" value="ECO:0007669"/>
    <property type="project" value="TreeGrafter"/>
</dbReference>
<evidence type="ECO:0000256" key="8">
    <source>
        <dbReference type="SAM" id="Phobius"/>
    </source>
</evidence>
<feature type="transmembrane region" description="Helical" evidence="8">
    <location>
        <begin position="657"/>
        <end position="676"/>
    </location>
</feature>
<evidence type="ECO:0000256" key="3">
    <source>
        <dbReference type="ARBA" id="ARBA00022741"/>
    </source>
</evidence>
<keyword evidence="9" id="KW-0732">Signal</keyword>
<dbReference type="GO" id="GO:0004114">
    <property type="term" value="F:3',5'-cyclic-nucleotide phosphodiesterase activity"/>
    <property type="evidence" value="ECO:0007669"/>
    <property type="project" value="InterPro"/>
</dbReference>
<proteinExistence type="predicted"/>
<dbReference type="SMART" id="SM00044">
    <property type="entry name" value="CYCc"/>
    <property type="match status" value="1"/>
</dbReference>
<evidence type="ECO:0000256" key="1">
    <source>
        <dbReference type="ARBA" id="ARBA00004141"/>
    </source>
</evidence>
<feature type="transmembrane region" description="Helical" evidence="8">
    <location>
        <begin position="753"/>
        <end position="776"/>
    </location>
</feature>
<dbReference type="GO" id="GO:0035556">
    <property type="term" value="P:intracellular signal transduction"/>
    <property type="evidence" value="ECO:0007669"/>
    <property type="project" value="InterPro"/>
</dbReference>
<dbReference type="SMART" id="SM00471">
    <property type="entry name" value="HDc"/>
    <property type="match status" value="1"/>
</dbReference>
<dbReference type="PROSITE" id="PS50259">
    <property type="entry name" value="G_PROTEIN_RECEP_F3_4"/>
    <property type="match status" value="1"/>
</dbReference>
<feature type="domain" description="G-protein coupled receptors family 3 profile" evidence="11">
    <location>
        <begin position="587"/>
        <end position="842"/>
    </location>
</feature>
<comment type="caution">
    <text evidence="13">The sequence shown here is derived from an EMBL/GenBank/DDBJ whole genome shotgun (WGS) entry which is preliminary data.</text>
</comment>
<feature type="domain" description="Guanylate cyclase" evidence="10">
    <location>
        <begin position="863"/>
        <end position="997"/>
    </location>
</feature>
<dbReference type="InterPro" id="IPR036971">
    <property type="entry name" value="PDEase_catalytic_dom_sf"/>
</dbReference>
<feature type="compositionally biased region" description="Low complexity" evidence="7">
    <location>
        <begin position="167"/>
        <end position="183"/>
    </location>
</feature>
<keyword evidence="4 8" id="KW-1133">Transmembrane helix</keyword>
<dbReference type="Proteomes" id="UP001153069">
    <property type="component" value="Unassembled WGS sequence"/>
</dbReference>
<name>A0A9N8DMI1_9STRA</name>
<feature type="transmembrane region" description="Helical" evidence="8">
    <location>
        <begin position="589"/>
        <end position="609"/>
    </location>
</feature>
<protein>
    <submittedName>
        <fullName evidence="13">Receptor-type guanylate cyclase gcy</fullName>
    </submittedName>
</protein>
<evidence type="ECO:0000259" key="12">
    <source>
        <dbReference type="PROSITE" id="PS51845"/>
    </source>
</evidence>
<dbReference type="GO" id="GO:0001653">
    <property type="term" value="F:peptide receptor activity"/>
    <property type="evidence" value="ECO:0007669"/>
    <property type="project" value="TreeGrafter"/>
</dbReference>
<feature type="domain" description="PDEase" evidence="12">
    <location>
        <begin position="1078"/>
        <end position="1328"/>
    </location>
</feature>
<feature type="transmembrane region" description="Helical" evidence="8">
    <location>
        <begin position="788"/>
        <end position="809"/>
    </location>
</feature>
<organism evidence="13 14">
    <name type="scientific">Seminavis robusta</name>
    <dbReference type="NCBI Taxonomy" id="568900"/>
    <lineage>
        <taxon>Eukaryota</taxon>
        <taxon>Sar</taxon>
        <taxon>Stramenopiles</taxon>
        <taxon>Ochrophyta</taxon>
        <taxon>Bacillariophyta</taxon>
        <taxon>Bacillariophyceae</taxon>
        <taxon>Bacillariophycidae</taxon>
        <taxon>Naviculales</taxon>
        <taxon>Naviculaceae</taxon>
        <taxon>Seminavis</taxon>
    </lineage>
</organism>